<evidence type="ECO:0000313" key="1">
    <source>
        <dbReference type="EMBL" id="KAK8722940.1"/>
    </source>
</evidence>
<accession>A0AAW0W1D8</accession>
<comment type="caution">
    <text evidence="1">The sequence shown here is derived from an EMBL/GenBank/DDBJ whole genome shotgun (WGS) entry which is preliminary data.</text>
</comment>
<gene>
    <name evidence="1" type="ORF">OTU49_011961</name>
    <name evidence="2" type="ORF">OTU49_011962</name>
</gene>
<organism evidence="1 3">
    <name type="scientific">Cherax quadricarinatus</name>
    <name type="common">Australian red claw crayfish</name>
    <dbReference type="NCBI Taxonomy" id="27406"/>
    <lineage>
        <taxon>Eukaryota</taxon>
        <taxon>Metazoa</taxon>
        <taxon>Ecdysozoa</taxon>
        <taxon>Arthropoda</taxon>
        <taxon>Crustacea</taxon>
        <taxon>Multicrustacea</taxon>
        <taxon>Malacostraca</taxon>
        <taxon>Eumalacostraca</taxon>
        <taxon>Eucarida</taxon>
        <taxon>Decapoda</taxon>
        <taxon>Pleocyemata</taxon>
        <taxon>Astacidea</taxon>
        <taxon>Parastacoidea</taxon>
        <taxon>Parastacidae</taxon>
        <taxon>Cherax</taxon>
    </lineage>
</organism>
<evidence type="ECO:0000313" key="3">
    <source>
        <dbReference type="Proteomes" id="UP001445076"/>
    </source>
</evidence>
<dbReference type="Proteomes" id="UP001445076">
    <property type="component" value="Unassembled WGS sequence"/>
</dbReference>
<reference evidence="1 3" key="1">
    <citation type="journal article" date="2024" name="BMC Genomics">
        <title>Genome assembly of redclaw crayfish (Cherax quadricarinatus) provides insights into its immune adaptation and hypoxia tolerance.</title>
        <authorList>
            <person name="Liu Z."/>
            <person name="Zheng J."/>
            <person name="Li H."/>
            <person name="Fang K."/>
            <person name="Wang S."/>
            <person name="He J."/>
            <person name="Zhou D."/>
            <person name="Weng S."/>
            <person name="Chi M."/>
            <person name="Gu Z."/>
            <person name="He J."/>
            <person name="Li F."/>
            <person name="Wang M."/>
        </authorList>
    </citation>
    <scope>NUCLEOTIDE SEQUENCE [LARGE SCALE GENOMIC DNA]</scope>
    <source>
        <strain evidence="1">ZL_2023a</strain>
    </source>
</reference>
<proteinExistence type="predicted"/>
<protein>
    <submittedName>
        <fullName evidence="1">Uncharacterized protein</fullName>
    </submittedName>
</protein>
<dbReference type="EMBL" id="JARKIK010000092">
    <property type="protein sequence ID" value="KAK8722940.1"/>
    <property type="molecule type" value="Genomic_DNA"/>
</dbReference>
<dbReference type="EMBL" id="JARKIK010000092">
    <property type="protein sequence ID" value="KAK8722941.1"/>
    <property type="molecule type" value="Genomic_DNA"/>
</dbReference>
<keyword evidence="3" id="KW-1185">Reference proteome</keyword>
<sequence length="108" mass="12024">MSTWRKYGQLYHTRSKTSFINYVVAVYRSGSGSESYYSRNRVVSPTGKTGLFTCLVYLQEVTSVLLNTDDSSDCLRVSRNTGILGYLYSALRGARDHTSTSTETLVSA</sequence>
<reference evidence="1" key="2">
    <citation type="submission" date="2024-01" db="EMBL/GenBank/DDBJ databases">
        <authorList>
            <person name="He J."/>
            <person name="Wang M."/>
            <person name="Zheng J."/>
            <person name="Liu Z."/>
        </authorList>
    </citation>
    <scope>NUCLEOTIDE SEQUENCE</scope>
    <source>
        <strain evidence="1">ZL_2023a</strain>
        <tissue evidence="1">Muscle</tissue>
    </source>
</reference>
<name>A0AAW0W1D8_CHEQU</name>
<dbReference type="AlphaFoldDB" id="A0AAW0W1D8"/>
<evidence type="ECO:0000313" key="2">
    <source>
        <dbReference type="EMBL" id="KAK8722941.1"/>
    </source>
</evidence>